<dbReference type="Pfam" id="PF00795">
    <property type="entry name" value="CN_hydrolase"/>
    <property type="match status" value="1"/>
</dbReference>
<sequence length="257" mass="27700">MKVALCQINSSGDIDSNLALVEENVRTAAAEGARLIVFPEATMHAFGAGPLTGSAARFGWFTTAIQSLVDDLSVAVVCGCFRPEEGERVYNTALIARPNEEPLLYDKTHLYDAFGFAESDTVAPGENVVTFDWEGITFGVAICFDIRFPALFKKMACAGAQAIIVPTSWTPGEQKVYHWRLLSRARALDSATFILATDQAFLDDGRTDPVGVGYSSVIDPLGQVVAELEQDEGILYAELDTTAVEKARQSLPVLGAD</sequence>
<dbReference type="OrthoDB" id="9811121at2"/>
<dbReference type="EMBL" id="CP066007">
    <property type="protein sequence ID" value="QQB47107.1"/>
    <property type="molecule type" value="Genomic_DNA"/>
</dbReference>
<accession>A0A7T4EGR7</accession>
<gene>
    <name evidence="3" type="ORF">I6I10_04130</name>
</gene>
<dbReference type="PROSITE" id="PS50263">
    <property type="entry name" value="CN_HYDROLASE"/>
    <property type="match status" value="1"/>
</dbReference>
<dbReference type="PANTHER" id="PTHR23088:SF27">
    <property type="entry name" value="DEAMINATED GLUTATHIONE AMIDASE"/>
    <property type="match status" value="1"/>
</dbReference>
<evidence type="ECO:0000256" key="1">
    <source>
        <dbReference type="ARBA" id="ARBA00010613"/>
    </source>
</evidence>
<dbReference type="PANTHER" id="PTHR23088">
    <property type="entry name" value="NITRILASE-RELATED"/>
    <property type="match status" value="1"/>
</dbReference>
<dbReference type="CDD" id="cd07581">
    <property type="entry name" value="nitrilase_3"/>
    <property type="match status" value="1"/>
</dbReference>
<dbReference type="SUPFAM" id="SSF56317">
    <property type="entry name" value="Carbon-nitrogen hydrolase"/>
    <property type="match status" value="1"/>
</dbReference>
<name>A0A7T4EGR7_9CORY</name>
<dbReference type="GO" id="GO:0016787">
    <property type="term" value="F:hydrolase activity"/>
    <property type="evidence" value="ECO:0007669"/>
    <property type="project" value="UniProtKB-KW"/>
</dbReference>
<dbReference type="InterPro" id="IPR036526">
    <property type="entry name" value="C-N_Hydrolase_sf"/>
</dbReference>
<protein>
    <submittedName>
        <fullName evidence="3">Carbon-nitrogen hydrolase family protein</fullName>
    </submittedName>
</protein>
<dbReference type="Proteomes" id="UP000596145">
    <property type="component" value="Chromosome"/>
</dbReference>
<proteinExistence type="inferred from homology"/>
<dbReference type="RefSeq" id="WP_084037062.1">
    <property type="nucleotide sequence ID" value="NZ_CP066007.1"/>
</dbReference>
<reference evidence="3 4" key="1">
    <citation type="submission" date="2020-12" db="EMBL/GenBank/DDBJ databases">
        <title>FDA dAtabase for Regulatory Grade micrObial Sequences (FDA-ARGOS): Supporting development and validation of Infectious Disease Dx tests.</title>
        <authorList>
            <person name="Sproer C."/>
            <person name="Gronow S."/>
            <person name="Severitt S."/>
            <person name="Schroder I."/>
            <person name="Tallon L."/>
            <person name="Sadzewicz L."/>
            <person name="Zhao X."/>
            <person name="Boylan J."/>
            <person name="Ott S."/>
            <person name="Bowen H."/>
            <person name="Vavikolanu K."/>
            <person name="Mehta A."/>
            <person name="Aluvathingal J."/>
            <person name="Nadendla S."/>
            <person name="Lowell S."/>
            <person name="Myers T."/>
            <person name="Yan Y."/>
            <person name="Sichtig H."/>
        </authorList>
    </citation>
    <scope>NUCLEOTIDE SEQUENCE [LARGE SCALE GENOMIC DNA]</scope>
    <source>
        <strain evidence="3 4">FDAARGOS_1053</strain>
    </source>
</reference>
<dbReference type="Gene3D" id="3.60.110.10">
    <property type="entry name" value="Carbon-nitrogen hydrolase"/>
    <property type="match status" value="1"/>
</dbReference>
<comment type="similarity">
    <text evidence="1">Belongs to the carbon-nitrogen hydrolase superfamily. NIT1/NIT2 family.</text>
</comment>
<dbReference type="InterPro" id="IPR003010">
    <property type="entry name" value="C-N_Hydrolase"/>
</dbReference>
<dbReference type="AlphaFoldDB" id="A0A7T4EGR7"/>
<evidence type="ECO:0000313" key="3">
    <source>
        <dbReference type="EMBL" id="QQB47107.1"/>
    </source>
</evidence>
<organism evidence="3 4">
    <name type="scientific">Corynebacterium glucuronolyticum</name>
    <dbReference type="NCBI Taxonomy" id="39791"/>
    <lineage>
        <taxon>Bacteria</taxon>
        <taxon>Bacillati</taxon>
        <taxon>Actinomycetota</taxon>
        <taxon>Actinomycetes</taxon>
        <taxon>Mycobacteriales</taxon>
        <taxon>Corynebacteriaceae</taxon>
        <taxon>Corynebacterium</taxon>
    </lineage>
</organism>
<evidence type="ECO:0000259" key="2">
    <source>
        <dbReference type="PROSITE" id="PS50263"/>
    </source>
</evidence>
<feature type="domain" description="CN hydrolase" evidence="2">
    <location>
        <begin position="1"/>
        <end position="241"/>
    </location>
</feature>
<dbReference type="GeneID" id="92761087"/>
<evidence type="ECO:0000313" key="4">
    <source>
        <dbReference type="Proteomes" id="UP000596145"/>
    </source>
</evidence>
<keyword evidence="3" id="KW-0378">Hydrolase</keyword>